<evidence type="ECO:0000256" key="7">
    <source>
        <dbReference type="SAM" id="MobiDB-lite"/>
    </source>
</evidence>
<evidence type="ECO:0000256" key="3">
    <source>
        <dbReference type="ARBA" id="ARBA00023015"/>
    </source>
</evidence>
<feature type="domain" description="HTH myb-type" evidence="9">
    <location>
        <begin position="62"/>
        <end position="116"/>
    </location>
</feature>
<keyword evidence="6" id="KW-0539">Nucleus</keyword>
<dbReference type="GO" id="GO:0005634">
    <property type="term" value="C:nucleus"/>
    <property type="evidence" value="ECO:0007669"/>
    <property type="project" value="UniProtKB-SubCell"/>
</dbReference>
<evidence type="ECO:0000256" key="5">
    <source>
        <dbReference type="ARBA" id="ARBA00023163"/>
    </source>
</evidence>
<reference evidence="10" key="1">
    <citation type="submission" date="2022-02" db="EMBL/GenBank/DDBJ databases">
        <authorList>
            <person name="Henning P.M."/>
            <person name="McCubbin A.G."/>
            <person name="Shore J.S."/>
        </authorList>
    </citation>
    <scope>NUCLEOTIDE SEQUENCE</scope>
    <source>
        <strain evidence="10">F60SS</strain>
        <tissue evidence="10">Leaves</tissue>
    </source>
</reference>
<feature type="compositionally biased region" description="Low complexity" evidence="7">
    <location>
        <begin position="119"/>
        <end position="155"/>
    </location>
</feature>
<evidence type="ECO:0000256" key="1">
    <source>
        <dbReference type="ARBA" id="ARBA00004123"/>
    </source>
</evidence>
<dbReference type="Proteomes" id="UP001141552">
    <property type="component" value="Unassembled WGS sequence"/>
</dbReference>
<feature type="region of interest" description="Disordered" evidence="7">
    <location>
        <begin position="113"/>
        <end position="197"/>
    </location>
</feature>
<dbReference type="PANTHER" id="PTHR10641:SF1418">
    <property type="entry name" value="MYB-RELATED TRANSCRIPTION FACTOR"/>
    <property type="match status" value="1"/>
</dbReference>
<keyword evidence="4" id="KW-0238">DNA-binding</keyword>
<evidence type="ECO:0000256" key="2">
    <source>
        <dbReference type="ARBA" id="ARBA00022737"/>
    </source>
</evidence>
<organism evidence="10 11">
    <name type="scientific">Turnera subulata</name>
    <dbReference type="NCBI Taxonomy" id="218843"/>
    <lineage>
        <taxon>Eukaryota</taxon>
        <taxon>Viridiplantae</taxon>
        <taxon>Streptophyta</taxon>
        <taxon>Embryophyta</taxon>
        <taxon>Tracheophyta</taxon>
        <taxon>Spermatophyta</taxon>
        <taxon>Magnoliopsida</taxon>
        <taxon>eudicotyledons</taxon>
        <taxon>Gunneridae</taxon>
        <taxon>Pentapetalae</taxon>
        <taxon>rosids</taxon>
        <taxon>fabids</taxon>
        <taxon>Malpighiales</taxon>
        <taxon>Passifloraceae</taxon>
        <taxon>Turnera</taxon>
    </lineage>
</organism>
<dbReference type="InterPro" id="IPR015495">
    <property type="entry name" value="Myb_TF_plants"/>
</dbReference>
<reference evidence="10" key="2">
    <citation type="journal article" date="2023" name="Plants (Basel)">
        <title>Annotation of the Turnera subulata (Passifloraceae) Draft Genome Reveals the S-Locus Evolved after the Divergence of Turneroideae from Passifloroideae in a Stepwise Manner.</title>
        <authorList>
            <person name="Henning P.M."/>
            <person name="Roalson E.H."/>
            <person name="Mir W."/>
            <person name="McCubbin A.G."/>
            <person name="Shore J.S."/>
        </authorList>
    </citation>
    <scope>NUCLEOTIDE SEQUENCE</scope>
    <source>
        <strain evidence="10">F60SS</strain>
    </source>
</reference>
<dbReference type="Gene3D" id="1.10.10.60">
    <property type="entry name" value="Homeodomain-like"/>
    <property type="match status" value="2"/>
</dbReference>
<dbReference type="CDD" id="cd00167">
    <property type="entry name" value="SANT"/>
    <property type="match status" value="2"/>
</dbReference>
<dbReference type="PROSITE" id="PS50090">
    <property type="entry name" value="MYB_LIKE"/>
    <property type="match status" value="2"/>
</dbReference>
<comment type="caution">
    <text evidence="10">The sequence shown here is derived from an EMBL/GenBank/DDBJ whole genome shotgun (WGS) entry which is preliminary data.</text>
</comment>
<protein>
    <submittedName>
        <fullName evidence="10">Uncharacterized protein</fullName>
    </submittedName>
</protein>
<proteinExistence type="predicted"/>
<dbReference type="PROSITE" id="PS51294">
    <property type="entry name" value="HTH_MYB"/>
    <property type="match status" value="2"/>
</dbReference>
<dbReference type="Pfam" id="PF00249">
    <property type="entry name" value="Myb_DNA-binding"/>
    <property type="match status" value="2"/>
</dbReference>
<gene>
    <name evidence="10" type="ORF">Tsubulata_011616</name>
</gene>
<evidence type="ECO:0000256" key="6">
    <source>
        <dbReference type="ARBA" id="ARBA00023242"/>
    </source>
</evidence>
<dbReference type="FunFam" id="1.10.10.60:FF:000015">
    <property type="entry name" value="Transcription factor RAX3"/>
    <property type="match status" value="1"/>
</dbReference>
<evidence type="ECO:0000313" key="11">
    <source>
        <dbReference type="Proteomes" id="UP001141552"/>
    </source>
</evidence>
<dbReference type="SUPFAM" id="SSF46689">
    <property type="entry name" value="Homeodomain-like"/>
    <property type="match status" value="1"/>
</dbReference>
<evidence type="ECO:0000259" key="9">
    <source>
        <dbReference type="PROSITE" id="PS51294"/>
    </source>
</evidence>
<keyword evidence="3" id="KW-0805">Transcription regulation</keyword>
<dbReference type="InterPro" id="IPR017930">
    <property type="entry name" value="Myb_dom"/>
</dbReference>
<keyword evidence="11" id="KW-1185">Reference proteome</keyword>
<feature type="domain" description="Myb-like" evidence="8">
    <location>
        <begin position="62"/>
        <end position="112"/>
    </location>
</feature>
<feature type="compositionally biased region" description="Low complexity" evidence="7">
    <location>
        <begin position="181"/>
        <end position="197"/>
    </location>
</feature>
<dbReference type="InterPro" id="IPR001005">
    <property type="entry name" value="SANT/Myb"/>
</dbReference>
<evidence type="ECO:0000313" key="10">
    <source>
        <dbReference type="EMBL" id="KAJ4847888.1"/>
    </source>
</evidence>
<dbReference type="AlphaFoldDB" id="A0A9Q0JN57"/>
<dbReference type="EMBL" id="JAKUCV010001066">
    <property type="protein sequence ID" value="KAJ4847888.1"/>
    <property type="molecule type" value="Genomic_DNA"/>
</dbReference>
<feature type="domain" description="HTH myb-type" evidence="9">
    <location>
        <begin position="9"/>
        <end position="61"/>
    </location>
</feature>
<dbReference type="PANTHER" id="PTHR10641">
    <property type="entry name" value="MYB FAMILY TRANSCRIPTION FACTOR"/>
    <property type="match status" value="1"/>
</dbReference>
<accession>A0A9Q0JN57</accession>
<sequence>MVRTPCCDKNGLKRGAWTPEEDRKLMAYVTRYGCWNWRQLPKFAGLSRCGKSCRLRWLNYLRPNIKRGNYTKEEEETIIRLHESLGNRWSAIAAQLPGRTDNEIKNHWHTNLKKKVKQKSSSSSPSPISPSSSSSSVLTNNDQSSSSSSSSDNNIIINMDQDNPPREERQQVQLEEAVHNSPNPATTTTTTSSSSTLPIIEIPTTIPSPQACTGDFSATDAATALAAAVACSRTDNNNTVVSDDDFAFLEVYHQDQEPIISSGDHLGAAVACNNRTDDNNTVSVSDDDFAFLEVYQDQEPISGDFWTEPFLSDDNYYMPSCELFSPLVDPNDDIDHLQFMDYEEILGPYELINLEDYL</sequence>
<dbReference type="GO" id="GO:0003677">
    <property type="term" value="F:DNA binding"/>
    <property type="evidence" value="ECO:0007669"/>
    <property type="project" value="UniProtKB-KW"/>
</dbReference>
<comment type="subcellular location">
    <subcellularLocation>
        <location evidence="1">Nucleus</location>
    </subcellularLocation>
</comment>
<dbReference type="SMART" id="SM00717">
    <property type="entry name" value="SANT"/>
    <property type="match status" value="2"/>
</dbReference>
<evidence type="ECO:0000256" key="4">
    <source>
        <dbReference type="ARBA" id="ARBA00023125"/>
    </source>
</evidence>
<dbReference type="InterPro" id="IPR009057">
    <property type="entry name" value="Homeodomain-like_sf"/>
</dbReference>
<keyword evidence="2" id="KW-0677">Repeat</keyword>
<evidence type="ECO:0000259" key="8">
    <source>
        <dbReference type="PROSITE" id="PS50090"/>
    </source>
</evidence>
<feature type="domain" description="Myb-like" evidence="8">
    <location>
        <begin position="9"/>
        <end position="61"/>
    </location>
</feature>
<dbReference type="FunFam" id="1.10.10.60:FF:000495">
    <property type="entry name" value="Transcription factor MYB14"/>
    <property type="match status" value="1"/>
</dbReference>
<name>A0A9Q0JN57_9ROSI</name>
<keyword evidence="5" id="KW-0804">Transcription</keyword>
<dbReference type="OrthoDB" id="2143914at2759"/>